<organism evidence="1 2">
    <name type="scientific">Lophiotrema nucula</name>
    <dbReference type="NCBI Taxonomy" id="690887"/>
    <lineage>
        <taxon>Eukaryota</taxon>
        <taxon>Fungi</taxon>
        <taxon>Dikarya</taxon>
        <taxon>Ascomycota</taxon>
        <taxon>Pezizomycotina</taxon>
        <taxon>Dothideomycetes</taxon>
        <taxon>Pleosporomycetidae</taxon>
        <taxon>Pleosporales</taxon>
        <taxon>Lophiotremataceae</taxon>
        <taxon>Lophiotrema</taxon>
    </lineage>
</organism>
<reference evidence="1" key="1">
    <citation type="journal article" date="2020" name="Stud. Mycol.">
        <title>101 Dothideomycetes genomes: a test case for predicting lifestyles and emergence of pathogens.</title>
        <authorList>
            <person name="Haridas S."/>
            <person name="Albert R."/>
            <person name="Binder M."/>
            <person name="Bloem J."/>
            <person name="Labutti K."/>
            <person name="Salamov A."/>
            <person name="Andreopoulos B."/>
            <person name="Baker S."/>
            <person name="Barry K."/>
            <person name="Bills G."/>
            <person name="Bluhm B."/>
            <person name="Cannon C."/>
            <person name="Castanera R."/>
            <person name="Culley D."/>
            <person name="Daum C."/>
            <person name="Ezra D."/>
            <person name="Gonzalez J."/>
            <person name="Henrissat B."/>
            <person name="Kuo A."/>
            <person name="Liang C."/>
            <person name="Lipzen A."/>
            <person name="Lutzoni F."/>
            <person name="Magnuson J."/>
            <person name="Mondo S."/>
            <person name="Nolan M."/>
            <person name="Ohm R."/>
            <person name="Pangilinan J."/>
            <person name="Park H.-J."/>
            <person name="Ramirez L."/>
            <person name="Alfaro M."/>
            <person name="Sun H."/>
            <person name="Tritt A."/>
            <person name="Yoshinaga Y."/>
            <person name="Zwiers L.-H."/>
            <person name="Turgeon B."/>
            <person name="Goodwin S."/>
            <person name="Spatafora J."/>
            <person name="Crous P."/>
            <person name="Grigoriev I."/>
        </authorList>
    </citation>
    <scope>NUCLEOTIDE SEQUENCE</scope>
    <source>
        <strain evidence="1">CBS 627.86</strain>
    </source>
</reference>
<keyword evidence="2" id="KW-1185">Reference proteome</keyword>
<proteinExistence type="predicted"/>
<evidence type="ECO:0000313" key="1">
    <source>
        <dbReference type="EMBL" id="KAF2118702.1"/>
    </source>
</evidence>
<protein>
    <submittedName>
        <fullName evidence="1">Uncharacterized protein</fullName>
    </submittedName>
</protein>
<dbReference type="AlphaFoldDB" id="A0A6A5ZGU2"/>
<evidence type="ECO:0000313" key="2">
    <source>
        <dbReference type="Proteomes" id="UP000799770"/>
    </source>
</evidence>
<dbReference type="OrthoDB" id="3682270at2759"/>
<name>A0A6A5ZGU2_9PLEO</name>
<gene>
    <name evidence="1" type="ORF">BDV96DRAFT_361463</name>
</gene>
<dbReference type="Proteomes" id="UP000799770">
    <property type="component" value="Unassembled WGS sequence"/>
</dbReference>
<dbReference type="EMBL" id="ML977316">
    <property type="protein sequence ID" value="KAF2118702.1"/>
    <property type="molecule type" value="Genomic_DNA"/>
</dbReference>
<accession>A0A6A5ZGU2</accession>
<sequence length="76" mass="8368">MKYLSDHGSNVKVIAISPIGGTDSHDPGDEDLNGQKFPNYFYVKGSQSDIMGRTNVIAVPARDCLSDFPDLNVLYY</sequence>